<feature type="compositionally biased region" description="Low complexity" evidence="5">
    <location>
        <begin position="253"/>
        <end position="272"/>
    </location>
</feature>
<proteinExistence type="predicted"/>
<name>A0AAY5F3H7_ELEEL</name>
<protein>
    <recommendedName>
        <fullName evidence="8">Leucine zipper tumor suppressor 3</fullName>
    </recommendedName>
</protein>
<feature type="region of interest" description="Disordered" evidence="5">
    <location>
        <begin position="173"/>
        <end position="276"/>
    </location>
</feature>
<dbReference type="GO" id="GO:0005737">
    <property type="term" value="C:cytoplasm"/>
    <property type="evidence" value="ECO:0007669"/>
    <property type="project" value="UniProtKB-SubCell"/>
</dbReference>
<evidence type="ECO:0000256" key="5">
    <source>
        <dbReference type="SAM" id="MobiDB-lite"/>
    </source>
</evidence>
<dbReference type="GO" id="GO:0061001">
    <property type="term" value="P:regulation of dendritic spine morphogenesis"/>
    <property type="evidence" value="ECO:0007669"/>
    <property type="project" value="TreeGrafter"/>
</dbReference>
<feature type="coiled-coil region" evidence="4">
    <location>
        <begin position="354"/>
        <end position="395"/>
    </location>
</feature>
<keyword evidence="3 4" id="KW-0175">Coiled coil</keyword>
<feature type="compositionally biased region" description="Low complexity" evidence="5">
    <location>
        <begin position="1"/>
        <end position="19"/>
    </location>
</feature>
<feature type="region of interest" description="Disordered" evidence="5">
    <location>
        <begin position="508"/>
        <end position="538"/>
    </location>
</feature>
<feature type="coiled-coil region" evidence="4">
    <location>
        <begin position="445"/>
        <end position="472"/>
    </location>
</feature>
<feature type="compositionally biased region" description="Gly residues" evidence="5">
    <location>
        <begin position="178"/>
        <end position="189"/>
    </location>
</feature>
<evidence type="ECO:0000256" key="1">
    <source>
        <dbReference type="ARBA" id="ARBA00004496"/>
    </source>
</evidence>
<dbReference type="Pfam" id="PF06818">
    <property type="entry name" value="Fez1"/>
    <property type="match status" value="1"/>
</dbReference>
<dbReference type="InterPro" id="IPR045329">
    <property type="entry name" value="LZTS"/>
</dbReference>
<reference evidence="6" key="2">
    <citation type="submission" date="2025-08" db="UniProtKB">
        <authorList>
            <consortium name="Ensembl"/>
        </authorList>
    </citation>
    <scope>IDENTIFICATION</scope>
</reference>
<keyword evidence="7" id="KW-1185">Reference proteome</keyword>
<evidence type="ECO:0000256" key="3">
    <source>
        <dbReference type="ARBA" id="ARBA00023054"/>
    </source>
</evidence>
<evidence type="ECO:0008006" key="8">
    <source>
        <dbReference type="Google" id="ProtNLM"/>
    </source>
</evidence>
<keyword evidence="2" id="KW-0963">Cytoplasm</keyword>
<feature type="region of interest" description="Disordered" evidence="5">
    <location>
        <begin position="1"/>
        <end position="150"/>
    </location>
</feature>
<evidence type="ECO:0000313" key="7">
    <source>
        <dbReference type="Proteomes" id="UP000314983"/>
    </source>
</evidence>
<gene>
    <name evidence="6" type="primary">lzts3b</name>
</gene>
<feature type="compositionally biased region" description="Gly residues" evidence="5">
    <location>
        <begin position="508"/>
        <end position="522"/>
    </location>
</feature>
<evidence type="ECO:0000256" key="4">
    <source>
        <dbReference type="SAM" id="Coils"/>
    </source>
</evidence>
<evidence type="ECO:0000313" key="6">
    <source>
        <dbReference type="Ensembl" id="ENSEEEP00000063557.1"/>
    </source>
</evidence>
<feature type="compositionally biased region" description="Basic and acidic residues" evidence="5">
    <location>
        <begin position="528"/>
        <end position="538"/>
    </location>
</feature>
<sequence length="649" mass="69863">MKSVGTRTTLPRGPPLSRRGPSDRGFGAEHLLPPPSASEGTGSSVDRGGSCSMATDRPRLAGADSTTAAASNLERVPSASDRPEGSGPARREAPRAPGAVGVDVCGNPASYRGEKVAEGKAPGKARERSSTRAGGRTPPEILPVSGKLEQNNSAVVRPSAFKPVVPKSFHSMQNLVGHAGGGGGVGGRTAVGAAGSDAPQSLSEQDSPERERTGANGGQGGMSDSGRNSLTSLPTYAGPGSAYGRPTALGPLSNGLSASDSGRSSSGKSSSSYHRLCHLGDTPAAVRPSPSSDDVIQDLEDRLWEKEQEVLHMRRNLDQSEAAIAQVFDEKQRVWEHEMEELRQNYAGRLQQVSRRAQRSQQALQAQVARLQQDKGRLQEEIGALLAQRDKLERMCLDYRKEQADLLPRLEETKWEVCQKAGEISLLKQQLRDSQNEVTQRAGDMVALRSRLKELNAQLRQREEAMLGLKDSYSSKSLLRDRLVVFEAEVLGLKRALGELSYAGERATGGPGGCSGSGGGGSLPLQSDEAKAQRREAGELQQQLERLQGELRLERQQRELQALTFAQERHTWQDEKQRVLKYQARLQLSYVETLQRNQALEERVGQLGAKLVTSAGSPKAPVCFNDVSGILGNLVPHHCTLAAVTKNDH</sequence>
<dbReference type="GeneTree" id="ENSGT00940000154078"/>
<comment type="subcellular location">
    <subcellularLocation>
        <location evidence="1">Cytoplasm</location>
    </subcellularLocation>
</comment>
<dbReference type="PANTHER" id="PTHR19354:SF6">
    <property type="entry name" value="ZIPPER PUTATIVE TUMOR SUPPRESSOR 3-RELATED"/>
    <property type="match status" value="1"/>
</dbReference>
<reference evidence="6" key="3">
    <citation type="submission" date="2025-09" db="UniProtKB">
        <authorList>
            <consortium name="Ensembl"/>
        </authorList>
    </citation>
    <scope>IDENTIFICATION</scope>
</reference>
<organism evidence="6 7">
    <name type="scientific">Electrophorus electricus</name>
    <name type="common">Electric eel</name>
    <name type="synonym">Gymnotus electricus</name>
    <dbReference type="NCBI Taxonomy" id="8005"/>
    <lineage>
        <taxon>Eukaryota</taxon>
        <taxon>Metazoa</taxon>
        <taxon>Chordata</taxon>
        <taxon>Craniata</taxon>
        <taxon>Vertebrata</taxon>
        <taxon>Euteleostomi</taxon>
        <taxon>Actinopterygii</taxon>
        <taxon>Neopterygii</taxon>
        <taxon>Teleostei</taxon>
        <taxon>Ostariophysi</taxon>
        <taxon>Gymnotiformes</taxon>
        <taxon>Gymnotoidei</taxon>
        <taxon>Gymnotidae</taxon>
        <taxon>Electrophorus</taxon>
    </lineage>
</organism>
<dbReference type="GO" id="GO:0043197">
    <property type="term" value="C:dendritic spine"/>
    <property type="evidence" value="ECO:0007669"/>
    <property type="project" value="TreeGrafter"/>
</dbReference>
<dbReference type="Proteomes" id="UP000314983">
    <property type="component" value="Chromosome 23"/>
</dbReference>
<feature type="compositionally biased region" description="Basic and acidic residues" evidence="5">
    <location>
        <begin position="81"/>
        <end position="94"/>
    </location>
</feature>
<reference evidence="6 7" key="1">
    <citation type="submission" date="2020-05" db="EMBL/GenBank/DDBJ databases">
        <title>Electrophorus electricus (electric eel) genome, fEleEle1, primary haplotype.</title>
        <authorList>
            <person name="Myers G."/>
            <person name="Meyer A."/>
            <person name="Fedrigo O."/>
            <person name="Formenti G."/>
            <person name="Rhie A."/>
            <person name="Tracey A."/>
            <person name="Sims Y."/>
            <person name="Jarvis E.D."/>
        </authorList>
    </citation>
    <scope>NUCLEOTIDE SEQUENCE [LARGE SCALE GENOMIC DNA]</scope>
</reference>
<dbReference type="Ensembl" id="ENSEEET00000058185.1">
    <property type="protein sequence ID" value="ENSEEEP00000063557.1"/>
    <property type="gene ID" value="ENSEEEG00000026997.1"/>
</dbReference>
<dbReference type="PANTHER" id="PTHR19354">
    <property type="entry name" value="ZIPPER PUTATIVE TUMOR SUPPRESSOR 2 HOMOLOG-LIKE PROTEIN-RELATED"/>
    <property type="match status" value="1"/>
</dbReference>
<accession>A0AAY5F3H7</accession>
<dbReference type="AlphaFoldDB" id="A0AAY5F3H7"/>
<feature type="compositionally biased region" description="Polar residues" evidence="5">
    <location>
        <begin position="225"/>
        <end position="234"/>
    </location>
</feature>
<evidence type="ECO:0000256" key="2">
    <source>
        <dbReference type="ARBA" id="ARBA00022490"/>
    </source>
</evidence>